<feature type="region of interest" description="Disordered" evidence="1">
    <location>
        <begin position="124"/>
        <end position="256"/>
    </location>
</feature>
<evidence type="ECO:0000256" key="1">
    <source>
        <dbReference type="SAM" id="MobiDB-lite"/>
    </source>
</evidence>
<evidence type="ECO:0000313" key="2">
    <source>
        <dbReference type="EMBL" id="KIX04453.1"/>
    </source>
</evidence>
<feature type="region of interest" description="Disordered" evidence="1">
    <location>
        <begin position="315"/>
        <end position="351"/>
    </location>
</feature>
<dbReference type="AlphaFoldDB" id="A0A0D2H210"/>
<feature type="compositionally biased region" description="Pro residues" evidence="1">
    <location>
        <begin position="318"/>
        <end position="342"/>
    </location>
</feature>
<gene>
    <name evidence="2" type="ORF">Z518_05321</name>
</gene>
<organism evidence="2 3">
    <name type="scientific">Rhinocladiella mackenziei CBS 650.93</name>
    <dbReference type="NCBI Taxonomy" id="1442369"/>
    <lineage>
        <taxon>Eukaryota</taxon>
        <taxon>Fungi</taxon>
        <taxon>Dikarya</taxon>
        <taxon>Ascomycota</taxon>
        <taxon>Pezizomycotina</taxon>
        <taxon>Eurotiomycetes</taxon>
        <taxon>Chaetothyriomycetidae</taxon>
        <taxon>Chaetothyriales</taxon>
        <taxon>Herpotrichiellaceae</taxon>
        <taxon>Rhinocladiella</taxon>
    </lineage>
</organism>
<protein>
    <recommendedName>
        <fullName evidence="4">UBA domain-containing protein</fullName>
    </recommendedName>
</protein>
<proteinExistence type="predicted"/>
<feature type="compositionally biased region" description="Polar residues" evidence="1">
    <location>
        <begin position="392"/>
        <end position="409"/>
    </location>
</feature>
<name>A0A0D2H210_9EURO</name>
<dbReference type="HOGENOM" id="CLU_597214_0_0_1"/>
<feature type="compositionally biased region" description="Low complexity" evidence="1">
    <location>
        <begin position="206"/>
        <end position="220"/>
    </location>
</feature>
<feature type="compositionally biased region" description="Polar residues" evidence="1">
    <location>
        <begin position="166"/>
        <end position="180"/>
    </location>
</feature>
<evidence type="ECO:0000313" key="3">
    <source>
        <dbReference type="Proteomes" id="UP000053617"/>
    </source>
</evidence>
<dbReference type="RefSeq" id="XP_013271589.1">
    <property type="nucleotide sequence ID" value="XM_013416135.1"/>
</dbReference>
<sequence length="432" mass="46891">MNNRMDDLSNDNEITYCRGALLLQSSKADADSILIPRPNGGFTCRHCYLTINNSETSETTISSKDWSLIVSCHVQACASFRDRRAAFCCYGCFKHGNISTEISAVKMKDHLRTCELIKALNDTHMRGQRRETRQSSDLKFSKTSKAEPWKSPARDLKPMGAPTPGMNASQSSNISPSESRNPFRPTQPVLPIDPRAPATPAQQMQPSTTSTWTPSSPLTSRLKAEAPSQGEKISSASNVQRTKDSTLTNKAGPNTPDVFIIPGGFDAYDSPTSRQEFKRPPFPEISPTIPRASFPDETHAEAIRRKAVNMELPVQAPSVPPSSFPGAPPPDSSPGQPMPRPVQNPIIDPRRAAEAADIRKLELLGIPAHKAKHLLQQANGDVNKAADLSFSGHDTLSSGTQMGSQSMNPVASPMPAGSGPGQSTERRSRRSK</sequence>
<dbReference type="VEuPathDB" id="FungiDB:Z518_05321"/>
<feature type="region of interest" description="Disordered" evidence="1">
    <location>
        <begin position="271"/>
        <end position="293"/>
    </location>
</feature>
<dbReference type="EMBL" id="KN847478">
    <property type="protein sequence ID" value="KIX04453.1"/>
    <property type="molecule type" value="Genomic_DNA"/>
</dbReference>
<reference evidence="2 3" key="1">
    <citation type="submission" date="2015-01" db="EMBL/GenBank/DDBJ databases">
        <title>The Genome Sequence of Rhinocladiella mackenzie CBS 650.93.</title>
        <authorList>
            <consortium name="The Broad Institute Genomics Platform"/>
            <person name="Cuomo C."/>
            <person name="de Hoog S."/>
            <person name="Gorbushina A."/>
            <person name="Stielow B."/>
            <person name="Teixiera M."/>
            <person name="Abouelleil A."/>
            <person name="Chapman S.B."/>
            <person name="Priest M."/>
            <person name="Young S.K."/>
            <person name="Wortman J."/>
            <person name="Nusbaum C."/>
            <person name="Birren B."/>
        </authorList>
    </citation>
    <scope>NUCLEOTIDE SEQUENCE [LARGE SCALE GENOMIC DNA]</scope>
    <source>
        <strain evidence="2 3">CBS 650.93</strain>
    </source>
</reference>
<evidence type="ECO:0008006" key="4">
    <source>
        <dbReference type="Google" id="ProtNLM"/>
    </source>
</evidence>
<feature type="compositionally biased region" description="Polar residues" evidence="1">
    <location>
        <begin position="231"/>
        <end position="252"/>
    </location>
</feature>
<dbReference type="OrthoDB" id="4154897at2759"/>
<feature type="compositionally biased region" description="Basic and acidic residues" evidence="1">
    <location>
        <begin position="124"/>
        <end position="157"/>
    </location>
</feature>
<keyword evidence="3" id="KW-1185">Reference proteome</keyword>
<dbReference type="GeneID" id="25293392"/>
<dbReference type="Proteomes" id="UP000053617">
    <property type="component" value="Unassembled WGS sequence"/>
</dbReference>
<accession>A0A0D2H210</accession>
<feature type="region of interest" description="Disordered" evidence="1">
    <location>
        <begin position="386"/>
        <end position="432"/>
    </location>
</feature>